<dbReference type="PANTHER" id="PTHR11200:SF275">
    <property type="entry name" value="LD06095P"/>
    <property type="match status" value="1"/>
</dbReference>
<dbReference type="InterPro" id="IPR046985">
    <property type="entry name" value="IP5"/>
</dbReference>
<protein>
    <recommendedName>
        <fullName evidence="2">Inositol polyphosphate-related phosphatase domain-containing protein</fullName>
    </recommendedName>
</protein>
<reference evidence="4" key="2">
    <citation type="submission" date="2015-01" db="EMBL/GenBank/DDBJ databases">
        <title>Evolutionary Origins and Diversification of the Mycorrhizal Mutualists.</title>
        <authorList>
            <consortium name="DOE Joint Genome Institute"/>
            <consortium name="Mycorrhizal Genomics Consortium"/>
            <person name="Kohler A."/>
            <person name="Kuo A."/>
            <person name="Nagy L.G."/>
            <person name="Floudas D."/>
            <person name="Copeland A."/>
            <person name="Barry K.W."/>
            <person name="Cichocki N."/>
            <person name="Veneault-Fourrey C."/>
            <person name="LaButti K."/>
            <person name="Lindquist E.A."/>
            <person name="Lipzen A."/>
            <person name="Lundell T."/>
            <person name="Morin E."/>
            <person name="Murat C."/>
            <person name="Riley R."/>
            <person name="Ohm R."/>
            <person name="Sun H."/>
            <person name="Tunlid A."/>
            <person name="Henrissat B."/>
            <person name="Grigoriev I.V."/>
            <person name="Hibbett D.S."/>
            <person name="Martin F."/>
        </authorList>
    </citation>
    <scope>NUCLEOTIDE SEQUENCE [LARGE SCALE GENOMIC DNA]</scope>
    <source>
        <strain evidence="4">h7</strain>
    </source>
</reference>
<dbReference type="STRING" id="686832.A0A0C3C637"/>
<feature type="domain" description="Inositol polyphosphate-related phosphatase" evidence="2">
    <location>
        <begin position="5"/>
        <end position="303"/>
    </location>
</feature>
<dbReference type="Gene3D" id="3.60.10.10">
    <property type="entry name" value="Endonuclease/exonuclease/phosphatase"/>
    <property type="match status" value="2"/>
</dbReference>
<feature type="region of interest" description="Disordered" evidence="1">
    <location>
        <begin position="1"/>
        <end position="90"/>
    </location>
</feature>
<dbReference type="PANTHER" id="PTHR11200">
    <property type="entry name" value="INOSITOL 5-PHOSPHATASE"/>
    <property type="match status" value="1"/>
</dbReference>
<evidence type="ECO:0000313" key="3">
    <source>
        <dbReference type="EMBL" id="KIM39709.1"/>
    </source>
</evidence>
<reference evidence="3 4" key="1">
    <citation type="submission" date="2014-04" db="EMBL/GenBank/DDBJ databases">
        <authorList>
            <consortium name="DOE Joint Genome Institute"/>
            <person name="Kuo A."/>
            <person name="Gay G."/>
            <person name="Dore J."/>
            <person name="Kohler A."/>
            <person name="Nagy L.G."/>
            <person name="Floudas D."/>
            <person name="Copeland A."/>
            <person name="Barry K.W."/>
            <person name="Cichocki N."/>
            <person name="Veneault-Fourrey C."/>
            <person name="LaButti K."/>
            <person name="Lindquist E.A."/>
            <person name="Lipzen A."/>
            <person name="Lundell T."/>
            <person name="Morin E."/>
            <person name="Murat C."/>
            <person name="Sun H."/>
            <person name="Tunlid A."/>
            <person name="Henrissat B."/>
            <person name="Grigoriev I.V."/>
            <person name="Hibbett D.S."/>
            <person name="Martin F."/>
            <person name="Nordberg H.P."/>
            <person name="Cantor M.N."/>
            <person name="Hua S.X."/>
        </authorList>
    </citation>
    <scope>NUCLEOTIDE SEQUENCE [LARGE SCALE GENOMIC DNA]</scope>
    <source>
        <strain evidence="4">h7</strain>
    </source>
</reference>
<dbReference type="InterPro" id="IPR036691">
    <property type="entry name" value="Endo/exonu/phosph_ase_sf"/>
</dbReference>
<keyword evidence="4" id="KW-1185">Reference proteome</keyword>
<proteinExistence type="predicted"/>
<dbReference type="SMART" id="SM00128">
    <property type="entry name" value="IPPc"/>
    <property type="match status" value="1"/>
</dbReference>
<gene>
    <name evidence="3" type="ORF">M413DRAFT_446614</name>
</gene>
<dbReference type="Proteomes" id="UP000053424">
    <property type="component" value="Unassembled WGS sequence"/>
</dbReference>
<feature type="region of interest" description="Disordered" evidence="1">
    <location>
        <begin position="509"/>
        <end position="594"/>
    </location>
</feature>
<dbReference type="InterPro" id="IPR000300">
    <property type="entry name" value="IPPc"/>
</dbReference>
<feature type="compositionally biased region" description="Polar residues" evidence="1">
    <location>
        <begin position="63"/>
        <end position="74"/>
    </location>
</feature>
<dbReference type="OrthoDB" id="405996at2759"/>
<dbReference type="SUPFAM" id="SSF56219">
    <property type="entry name" value="DNase I-like"/>
    <property type="match status" value="1"/>
</dbReference>
<dbReference type="GO" id="GO:0046856">
    <property type="term" value="P:phosphatidylinositol dephosphorylation"/>
    <property type="evidence" value="ECO:0007669"/>
    <property type="project" value="InterPro"/>
</dbReference>
<dbReference type="AlphaFoldDB" id="A0A0C3C637"/>
<accession>A0A0C3C637</accession>
<evidence type="ECO:0000313" key="4">
    <source>
        <dbReference type="Proteomes" id="UP000053424"/>
    </source>
</evidence>
<name>A0A0C3C637_HEBCY</name>
<feature type="compositionally biased region" description="Basic and acidic residues" evidence="1">
    <location>
        <begin position="9"/>
        <end position="42"/>
    </location>
</feature>
<dbReference type="Pfam" id="PF22669">
    <property type="entry name" value="Exo_endo_phos2"/>
    <property type="match status" value="2"/>
</dbReference>
<feature type="compositionally biased region" description="Low complexity" evidence="1">
    <location>
        <begin position="409"/>
        <end position="418"/>
    </location>
</feature>
<dbReference type="EMBL" id="KN831784">
    <property type="protein sequence ID" value="KIM39709.1"/>
    <property type="molecule type" value="Genomic_DNA"/>
</dbReference>
<evidence type="ECO:0000256" key="1">
    <source>
        <dbReference type="SAM" id="MobiDB-lite"/>
    </source>
</evidence>
<organism evidence="3 4">
    <name type="scientific">Hebeloma cylindrosporum</name>
    <dbReference type="NCBI Taxonomy" id="76867"/>
    <lineage>
        <taxon>Eukaryota</taxon>
        <taxon>Fungi</taxon>
        <taxon>Dikarya</taxon>
        <taxon>Basidiomycota</taxon>
        <taxon>Agaricomycotina</taxon>
        <taxon>Agaricomycetes</taxon>
        <taxon>Agaricomycetidae</taxon>
        <taxon>Agaricales</taxon>
        <taxon>Agaricineae</taxon>
        <taxon>Hymenogastraceae</taxon>
        <taxon>Hebeloma</taxon>
    </lineage>
</organism>
<dbReference type="GO" id="GO:0004439">
    <property type="term" value="F:phosphatidylinositol-4,5-bisphosphate 5-phosphatase activity"/>
    <property type="evidence" value="ECO:0007669"/>
    <property type="project" value="TreeGrafter"/>
</dbReference>
<feature type="compositionally biased region" description="Polar residues" evidence="1">
    <location>
        <begin position="512"/>
        <end position="523"/>
    </location>
</feature>
<dbReference type="HOGENOM" id="CLU_005289_1_0_1"/>
<feature type="region of interest" description="Disordered" evidence="1">
    <location>
        <begin position="388"/>
        <end position="425"/>
    </location>
</feature>
<evidence type="ECO:0000259" key="2">
    <source>
        <dbReference type="SMART" id="SM00128"/>
    </source>
</evidence>
<sequence>MGLTAGFKILDKDRDKSREFDKDHDKPNQKERTDDLRPHKLEDDSEGPPTGWTSMLEDMLCNNGISTRSGSPSTAEIGPPRPLMRQKSVKESRKGPYQLLIKDRLMGIYMAVFIHRDLKPLVRGMSKSAVTAGLIGGRVGNKGGVGISLNINGTTFLFLNAHLAAHEGKINHRLANLSKIKAELSVDDFLAVDDPRNMAEDLTDRFDFSFLCGDLNFRLDISRLHADWLISRQEYAQAFEFDQLNALMKQGKSFIGFNEAPINFPPTFKYDVLRTLKRSKRTGPKPLSLGDRSPALLEIEEPDDPDDVDDGASLVSSAMTSVVSHPNTEPGMEDDSYFYTMPSTPTGATSTSKVSVVSTAANKARAKWLSLLSPSFVPPIKSLKLKQPEPWAVPSPTTTNRLAPPSPLTPNTSNTSSETGKRRFLRPPPMALVNSAGPQQTEVVGEEKGVYDSSHKKRVPSWCDRILWKTTIVPPDPVGEDMETSELQPRSRGRVGQFFVNAFRPPSARAAQDNNIPWSSDSASIDRLPPTPLGRSIAPTTMNHHPSHAKHGEKQLLRGNTAFSPPPTAPLPSETPARRSTAPETPESPLFLDRPQSATPSLWRFLPAFLSPTHHQGNMEIKHAPPLPIKGHVICLAYNTLDDRGMRRLEGRSDHRPVIGTYAVYI</sequence>